<reference evidence="2" key="1">
    <citation type="journal article" date="2019" name="Environ. Microbiol.">
        <title>Fungal ecological strategies reflected in gene transcription - a case study of two litter decomposers.</title>
        <authorList>
            <person name="Barbi F."/>
            <person name="Kohler A."/>
            <person name="Barry K."/>
            <person name="Baskaran P."/>
            <person name="Daum C."/>
            <person name="Fauchery L."/>
            <person name="Ihrmark K."/>
            <person name="Kuo A."/>
            <person name="LaButti K."/>
            <person name="Lipzen A."/>
            <person name="Morin E."/>
            <person name="Grigoriev I.V."/>
            <person name="Henrissat B."/>
            <person name="Lindahl B."/>
            <person name="Martin F."/>
        </authorList>
    </citation>
    <scope>NUCLEOTIDE SEQUENCE</scope>
    <source>
        <strain evidence="2">JB14</strain>
    </source>
</reference>
<feature type="chain" id="PRO_5025505648" description="Lysine-specific metallo-endopeptidase domain-containing protein" evidence="1">
    <location>
        <begin position="25"/>
        <end position="358"/>
    </location>
</feature>
<dbReference type="AlphaFoldDB" id="A0A6A4HLM6"/>
<keyword evidence="1" id="KW-0732">Signal</keyword>
<dbReference type="GO" id="GO:0008237">
    <property type="term" value="F:metallopeptidase activity"/>
    <property type="evidence" value="ECO:0007669"/>
    <property type="project" value="InterPro"/>
</dbReference>
<dbReference type="Gene3D" id="3.40.390.10">
    <property type="entry name" value="Collagenase (Catalytic Domain)"/>
    <property type="match status" value="1"/>
</dbReference>
<protein>
    <recommendedName>
        <fullName evidence="4">Lysine-specific metallo-endopeptidase domain-containing protein</fullName>
    </recommendedName>
</protein>
<keyword evidence="3" id="KW-1185">Reference proteome</keyword>
<evidence type="ECO:0000256" key="1">
    <source>
        <dbReference type="SAM" id="SignalP"/>
    </source>
</evidence>
<accession>A0A6A4HLM6</accession>
<gene>
    <name evidence="2" type="ORF">BT96DRAFT_976325</name>
</gene>
<proteinExistence type="predicted"/>
<evidence type="ECO:0008006" key="4">
    <source>
        <dbReference type="Google" id="ProtNLM"/>
    </source>
</evidence>
<evidence type="ECO:0000313" key="3">
    <source>
        <dbReference type="Proteomes" id="UP000799118"/>
    </source>
</evidence>
<dbReference type="Proteomes" id="UP000799118">
    <property type="component" value="Unassembled WGS sequence"/>
</dbReference>
<dbReference type="OrthoDB" id="3056179at2759"/>
<name>A0A6A4HLM6_9AGAR</name>
<feature type="signal peptide" evidence="1">
    <location>
        <begin position="1"/>
        <end position="24"/>
    </location>
</feature>
<sequence length="358" mass="39759">MRSLYLSFILHASLLAIFVVAVCAAPPPAKKIKLESSSQALVAKLVTIEDSCKPNQKKVERTLEDMYTIATGAQAIKKEDLAFTHYFIPDQHVEKFEKDKFKDFPKDPRFIEDSKMVPKMYESIVTGGGKGTKFTVFCPTTAEFPDCKDLFAMTVDSLLTSSPRIALCEPFFREDDTKKDLSTKDDHQWCLEPPHLDNFITAAHTMLHEVTHLAFIVLHAVEAVVGEISKEAREEMDGTKDIYRFADEKDGSRETYINADINVASRTLKERWVDYLANRAKAVATAKRPPIAPINNAESYAAAGTAITEKLLKKSSRRAAPNGERKEVAPSFSPTHIFVLEVGIDLSAMVDGPGTQAA</sequence>
<dbReference type="InterPro" id="IPR024079">
    <property type="entry name" value="MetalloPept_cat_dom_sf"/>
</dbReference>
<organism evidence="2 3">
    <name type="scientific">Gymnopus androsaceus JB14</name>
    <dbReference type="NCBI Taxonomy" id="1447944"/>
    <lineage>
        <taxon>Eukaryota</taxon>
        <taxon>Fungi</taxon>
        <taxon>Dikarya</taxon>
        <taxon>Basidiomycota</taxon>
        <taxon>Agaricomycotina</taxon>
        <taxon>Agaricomycetes</taxon>
        <taxon>Agaricomycetidae</taxon>
        <taxon>Agaricales</taxon>
        <taxon>Marasmiineae</taxon>
        <taxon>Omphalotaceae</taxon>
        <taxon>Gymnopus</taxon>
    </lineage>
</organism>
<evidence type="ECO:0000313" key="2">
    <source>
        <dbReference type="EMBL" id="KAE9398630.1"/>
    </source>
</evidence>
<dbReference type="EMBL" id="ML769480">
    <property type="protein sequence ID" value="KAE9398630.1"/>
    <property type="molecule type" value="Genomic_DNA"/>
</dbReference>